<feature type="transmembrane region" description="Helical" evidence="5">
    <location>
        <begin position="441"/>
        <end position="459"/>
    </location>
</feature>
<keyword evidence="4 5" id="KW-0472">Membrane</keyword>
<dbReference type="OrthoDB" id="6493944at2759"/>
<comment type="caution">
    <text evidence="6">The sequence shown here is derived from an EMBL/GenBank/DDBJ whole genome shotgun (WGS) entry which is preliminary data.</text>
</comment>
<feature type="transmembrane region" description="Helical" evidence="5">
    <location>
        <begin position="213"/>
        <end position="234"/>
    </location>
</feature>
<dbReference type="PANTHER" id="PTHR10283:SF82">
    <property type="entry name" value="SOLUTE CARRIER FAMILY 13 MEMBER 2"/>
    <property type="match status" value="1"/>
</dbReference>
<protein>
    <submittedName>
        <fullName evidence="6">Sodium/sulfate symporter</fullName>
    </submittedName>
</protein>
<evidence type="ECO:0000256" key="1">
    <source>
        <dbReference type="ARBA" id="ARBA00004141"/>
    </source>
</evidence>
<keyword evidence="3 5" id="KW-1133">Transmembrane helix</keyword>
<dbReference type="EMBL" id="JAHDYR010000053">
    <property type="protein sequence ID" value="KAG9391763.1"/>
    <property type="molecule type" value="Genomic_DNA"/>
</dbReference>
<dbReference type="PANTHER" id="PTHR10283">
    <property type="entry name" value="SOLUTE CARRIER FAMILY 13 MEMBER"/>
    <property type="match status" value="1"/>
</dbReference>
<evidence type="ECO:0000256" key="5">
    <source>
        <dbReference type="SAM" id="Phobius"/>
    </source>
</evidence>
<gene>
    <name evidence="6" type="ORF">J8273_6542</name>
</gene>
<dbReference type="InterPro" id="IPR001898">
    <property type="entry name" value="SLC13A/DASS"/>
</dbReference>
<feature type="transmembrane region" description="Helical" evidence="5">
    <location>
        <begin position="51"/>
        <end position="69"/>
    </location>
</feature>
<feature type="transmembrane region" description="Helical" evidence="5">
    <location>
        <begin position="184"/>
        <end position="201"/>
    </location>
</feature>
<dbReference type="CDD" id="cd01115">
    <property type="entry name" value="SLC13_permease"/>
    <property type="match status" value="1"/>
</dbReference>
<evidence type="ECO:0000313" key="7">
    <source>
        <dbReference type="Proteomes" id="UP000717585"/>
    </source>
</evidence>
<accession>A0A8J6E072</accession>
<reference evidence="6" key="1">
    <citation type="submission" date="2021-05" db="EMBL/GenBank/DDBJ databases">
        <title>A free-living protist that lacks canonical eukaryotic 1 DNA replication and segregation systems.</title>
        <authorList>
            <person name="Salas-Leiva D.E."/>
            <person name="Tromer E.C."/>
            <person name="Curtis B.A."/>
            <person name="Jerlstrom-Hultqvist J."/>
            <person name="Kolisko M."/>
            <person name="Yi Z."/>
            <person name="Salas-Leiva J.S."/>
            <person name="Gallot-Lavallee L."/>
            <person name="Kops G.J.P.L."/>
            <person name="Archibald J.M."/>
            <person name="Simpson A.G.B."/>
            <person name="Roger A.J."/>
        </authorList>
    </citation>
    <scope>NUCLEOTIDE SEQUENCE</scope>
    <source>
        <strain evidence="6">BICM</strain>
    </source>
</reference>
<evidence type="ECO:0000313" key="6">
    <source>
        <dbReference type="EMBL" id="KAG9391763.1"/>
    </source>
</evidence>
<evidence type="ECO:0000256" key="3">
    <source>
        <dbReference type="ARBA" id="ARBA00022989"/>
    </source>
</evidence>
<dbReference type="GO" id="GO:0005886">
    <property type="term" value="C:plasma membrane"/>
    <property type="evidence" value="ECO:0007669"/>
    <property type="project" value="TreeGrafter"/>
</dbReference>
<feature type="transmembrane region" description="Helical" evidence="5">
    <location>
        <begin position="406"/>
        <end position="429"/>
    </location>
</feature>
<dbReference type="Proteomes" id="UP000717585">
    <property type="component" value="Unassembled WGS sequence"/>
</dbReference>
<dbReference type="GO" id="GO:0005310">
    <property type="term" value="F:dicarboxylic acid transmembrane transporter activity"/>
    <property type="evidence" value="ECO:0007669"/>
    <property type="project" value="UniProtKB-ARBA"/>
</dbReference>
<dbReference type="Pfam" id="PF00939">
    <property type="entry name" value="Na_sulph_symp"/>
    <property type="match status" value="1"/>
</dbReference>
<feature type="transmembrane region" description="Helical" evidence="5">
    <location>
        <begin position="124"/>
        <end position="142"/>
    </location>
</feature>
<proteinExistence type="predicted"/>
<feature type="transmembrane region" description="Helical" evidence="5">
    <location>
        <begin position="81"/>
        <end position="112"/>
    </location>
</feature>
<feature type="transmembrane region" description="Helical" evidence="5">
    <location>
        <begin position="523"/>
        <end position="548"/>
    </location>
</feature>
<feature type="transmembrane region" description="Helical" evidence="5">
    <location>
        <begin position="154"/>
        <end position="178"/>
    </location>
</feature>
<evidence type="ECO:0000256" key="2">
    <source>
        <dbReference type="ARBA" id="ARBA00022692"/>
    </source>
</evidence>
<comment type="subcellular location">
    <subcellularLocation>
        <location evidence="1">Membrane</location>
        <topology evidence="1">Multi-pass membrane protein</topology>
    </subcellularLocation>
</comment>
<dbReference type="AlphaFoldDB" id="A0A8J6E072"/>
<organism evidence="6 7">
    <name type="scientific">Carpediemonas membranifera</name>
    <dbReference type="NCBI Taxonomy" id="201153"/>
    <lineage>
        <taxon>Eukaryota</taxon>
        <taxon>Metamonada</taxon>
        <taxon>Carpediemonas-like organisms</taxon>
        <taxon>Carpediemonas</taxon>
    </lineage>
</organism>
<evidence type="ECO:0000256" key="4">
    <source>
        <dbReference type="ARBA" id="ARBA00023136"/>
    </source>
</evidence>
<feature type="transmembrane region" description="Helical" evidence="5">
    <location>
        <begin position="315"/>
        <end position="338"/>
    </location>
</feature>
<dbReference type="NCBIfam" id="TIGR00785">
    <property type="entry name" value="dass"/>
    <property type="match status" value="1"/>
</dbReference>
<dbReference type="GO" id="GO:0015556">
    <property type="term" value="F:C4-dicarboxylate transmembrane transporter activity"/>
    <property type="evidence" value="ECO:0007669"/>
    <property type="project" value="UniProtKB-ARBA"/>
</dbReference>
<name>A0A8J6E072_9EUKA</name>
<keyword evidence="7" id="KW-1185">Reference proteome</keyword>
<sequence length="564" mass="62252">MESFFHSFDMVSMDKETMQSALRYTKQGAITCIRILKSCLPYIRFVLGKKFIGLYTAALSLVLCMILAWQVEGRRAEFHCAAVAGVCACCWIFEVLPLPITALLPAILLPILDVVSAKTIATKYFSDTIFVFVGGFVMALAMQKWGLHKRIALGLVRIIGVKPRMLLFGVMFAVWFLSMWMSNTATAMAMLPSALAIIENLEEDVEPARIKKFSLGLFLGIAFAAGIGGIATTIGTPPNLVLLKVFDEQFPNAENVMTFSKWFVFGLPTALIFFIICYAFFAIFYCPWRNSINIEKSVIRQQYHALGDMKLEEKLVAIVFVVLAICWMTIGGLNLFLFEIPGWKEIFPGGDKSDQIKDGTVALIAAVLMFCIPSTRKVTRRENGVETEVRDMLMDWETMRGMPWDLVLLFGGGFALAAGFTASGLDSYMADGLKSFEDWPIFVFVAIIAVVSATITSFSSNTATANMLLPAMASLATGINVHPLLVMIPCALSCSFAFMFPYSTPPNVIVFGSGRLRMTDMMLAGFFMNIIGLIVTMTVTFTLVPLVWGFNPFDSSVPSGWTSN</sequence>
<keyword evidence="2 5" id="KW-0812">Transmembrane</keyword>
<feature type="transmembrane region" description="Helical" evidence="5">
    <location>
        <begin position="262"/>
        <end position="286"/>
    </location>
</feature>